<organism evidence="8 9">
    <name type="scientific">Alsobacter soli</name>
    <dbReference type="NCBI Taxonomy" id="2109933"/>
    <lineage>
        <taxon>Bacteria</taxon>
        <taxon>Pseudomonadati</taxon>
        <taxon>Pseudomonadota</taxon>
        <taxon>Alphaproteobacteria</taxon>
        <taxon>Hyphomicrobiales</taxon>
        <taxon>Alsobacteraceae</taxon>
        <taxon>Alsobacter</taxon>
    </lineage>
</organism>
<dbReference type="CDD" id="cd03215">
    <property type="entry name" value="ABC_Carb_Monos_II"/>
    <property type="match status" value="1"/>
</dbReference>
<comment type="caution">
    <text evidence="8">The sequence shown here is derived from an EMBL/GenBank/DDBJ whole genome shotgun (WGS) entry which is preliminary data.</text>
</comment>
<dbReference type="AlphaFoldDB" id="A0A2T1HWP0"/>
<keyword evidence="4" id="KW-0677">Repeat</keyword>
<gene>
    <name evidence="8" type="ORF">SLNSH_06455</name>
</gene>
<evidence type="ECO:0000256" key="2">
    <source>
        <dbReference type="ARBA" id="ARBA00022448"/>
    </source>
</evidence>
<keyword evidence="2" id="KW-0813">Transport</keyword>
<dbReference type="EMBL" id="PVZS01000005">
    <property type="protein sequence ID" value="PSC06010.1"/>
    <property type="molecule type" value="Genomic_DNA"/>
</dbReference>
<reference evidence="9" key="1">
    <citation type="submission" date="2018-03" db="EMBL/GenBank/DDBJ databases">
        <authorList>
            <person name="Sun L."/>
            <person name="Liu H."/>
            <person name="Chen W."/>
            <person name="Huang K."/>
            <person name="Liu W."/>
            <person name="Gao X."/>
        </authorList>
    </citation>
    <scope>NUCLEOTIDE SEQUENCE [LARGE SCALE GENOMIC DNA]</scope>
    <source>
        <strain evidence="9">SH9</strain>
    </source>
</reference>
<dbReference type="Proteomes" id="UP000239772">
    <property type="component" value="Unassembled WGS sequence"/>
</dbReference>
<proteinExistence type="inferred from homology"/>
<feature type="domain" description="ABC transporter" evidence="7">
    <location>
        <begin position="260"/>
        <end position="511"/>
    </location>
</feature>
<comment type="similarity">
    <text evidence="1">Belongs to the ABC transporter superfamily.</text>
</comment>
<dbReference type="OrthoDB" id="9805029at2"/>
<keyword evidence="3" id="KW-0762">Sugar transport</keyword>
<dbReference type="SMART" id="SM00382">
    <property type="entry name" value="AAA"/>
    <property type="match status" value="2"/>
</dbReference>
<evidence type="ECO:0000313" key="9">
    <source>
        <dbReference type="Proteomes" id="UP000239772"/>
    </source>
</evidence>
<dbReference type="Pfam" id="PF00005">
    <property type="entry name" value="ABC_tran"/>
    <property type="match status" value="2"/>
</dbReference>
<keyword evidence="5" id="KW-0547">Nucleotide-binding</keyword>
<evidence type="ECO:0000256" key="4">
    <source>
        <dbReference type="ARBA" id="ARBA00022737"/>
    </source>
</evidence>
<evidence type="ECO:0000256" key="1">
    <source>
        <dbReference type="ARBA" id="ARBA00005417"/>
    </source>
</evidence>
<dbReference type="RefSeq" id="WP_106335850.1">
    <property type="nucleotide sequence ID" value="NZ_PVZS01000005.1"/>
</dbReference>
<feature type="domain" description="ABC transporter" evidence="7">
    <location>
        <begin position="17"/>
        <end position="253"/>
    </location>
</feature>
<evidence type="ECO:0000259" key="7">
    <source>
        <dbReference type="PROSITE" id="PS50893"/>
    </source>
</evidence>
<dbReference type="GO" id="GO:0016887">
    <property type="term" value="F:ATP hydrolysis activity"/>
    <property type="evidence" value="ECO:0007669"/>
    <property type="project" value="InterPro"/>
</dbReference>
<dbReference type="InterPro" id="IPR050107">
    <property type="entry name" value="ABC_carbohydrate_import_ATPase"/>
</dbReference>
<evidence type="ECO:0000256" key="3">
    <source>
        <dbReference type="ARBA" id="ARBA00022597"/>
    </source>
</evidence>
<dbReference type="PROSITE" id="PS50893">
    <property type="entry name" value="ABC_TRANSPORTER_2"/>
    <property type="match status" value="2"/>
</dbReference>
<keyword evidence="9" id="KW-1185">Reference proteome</keyword>
<dbReference type="InterPro" id="IPR017871">
    <property type="entry name" value="ABC_transporter-like_CS"/>
</dbReference>
<dbReference type="PANTHER" id="PTHR43790:SF9">
    <property type="entry name" value="GALACTOFURANOSE TRANSPORTER ATP-BINDING PROTEIN YTFR"/>
    <property type="match status" value="1"/>
</dbReference>
<keyword evidence="6 8" id="KW-0067">ATP-binding</keyword>
<dbReference type="PROSITE" id="PS00211">
    <property type="entry name" value="ABC_TRANSPORTER_1"/>
    <property type="match status" value="1"/>
</dbReference>
<dbReference type="Gene3D" id="3.40.50.300">
    <property type="entry name" value="P-loop containing nucleotide triphosphate hydrolases"/>
    <property type="match status" value="2"/>
</dbReference>
<dbReference type="SUPFAM" id="SSF52540">
    <property type="entry name" value="P-loop containing nucleoside triphosphate hydrolases"/>
    <property type="match status" value="2"/>
</dbReference>
<evidence type="ECO:0000256" key="6">
    <source>
        <dbReference type="ARBA" id="ARBA00022840"/>
    </source>
</evidence>
<evidence type="ECO:0000256" key="5">
    <source>
        <dbReference type="ARBA" id="ARBA00022741"/>
    </source>
</evidence>
<dbReference type="GO" id="GO:0005524">
    <property type="term" value="F:ATP binding"/>
    <property type="evidence" value="ECO:0007669"/>
    <property type="project" value="UniProtKB-KW"/>
</dbReference>
<evidence type="ECO:0000313" key="8">
    <source>
        <dbReference type="EMBL" id="PSC06010.1"/>
    </source>
</evidence>
<accession>A0A2T1HWP0</accession>
<dbReference type="InterPro" id="IPR003593">
    <property type="entry name" value="AAA+_ATPase"/>
</dbReference>
<dbReference type="InterPro" id="IPR003439">
    <property type="entry name" value="ABC_transporter-like_ATP-bd"/>
</dbReference>
<sequence>MQLLEQEKPIATVAPLLVARGVTKTFDRTRALAGADFELRSGEVHGLLGANGAGKSTLSKVIAGHYPLDAGELTYRGHEIRLRNTRDALRNGIAIVMQETSLVPDLSVLENIFLPELGRKGWLDYPAMRRRGREILASLGQDGGLPFDMEVRRLSSAQKQLVEIAKALGVDASLLIFDEPTASLSPGEVERLFDVMARLRASGRGLVFVSHRLEEVFAITDRVTVMREGRTVMNARPTASLTQAELIRAMVGAELGAIYTREHEAASSAAPVALEVRGLASPPVVRDCSFSVRRGEILGLGGLVGAGRSEALEAIFGLRARPAGDVLVGGRPLPAESPKKAIRAGIGFVAEDRRTQNIVPDLSVRENLLLAHLGAHRGFFCNYKQREAKAQALMASLGLPAERLLDASMLNFSGGMQQKIIIARWLMLDPSVLILDEPTKGVDIGTRASIYAMLREIAARGVAIVVVSSDFEELLGLCDRIVVISDGRTIADLPSGMLDEEKLTLLAAPRTSMARNTELLRVLAGEQDGAGFWALIEEDKLICLNAVVSNPRVDPGFVAGEAKSFDQTRIPIALRQREATFVAEPQDGRATLVVPMTSPRGHDLGWVGLSVPPGRALPPAETIRARIEAMAATL</sequence>
<dbReference type="PANTHER" id="PTHR43790">
    <property type="entry name" value="CARBOHYDRATE TRANSPORT ATP-BINDING PROTEIN MG119-RELATED"/>
    <property type="match status" value="1"/>
</dbReference>
<name>A0A2T1HWP0_9HYPH</name>
<protein>
    <submittedName>
        <fullName evidence="8">Sugar ABC transporter ATP-binding protein</fullName>
    </submittedName>
</protein>
<dbReference type="InterPro" id="IPR027417">
    <property type="entry name" value="P-loop_NTPase"/>
</dbReference>
<dbReference type="CDD" id="cd03216">
    <property type="entry name" value="ABC_Carb_Monos_I"/>
    <property type="match status" value="1"/>
</dbReference>